<organism evidence="1 2">
    <name type="scientific">Burkholderia stabilis</name>
    <dbReference type="NCBI Taxonomy" id="95485"/>
    <lineage>
        <taxon>Bacteria</taxon>
        <taxon>Pseudomonadati</taxon>
        <taxon>Pseudomonadota</taxon>
        <taxon>Betaproteobacteria</taxon>
        <taxon>Burkholderiales</taxon>
        <taxon>Burkholderiaceae</taxon>
        <taxon>Burkholderia</taxon>
        <taxon>Burkholderia cepacia complex</taxon>
    </lineage>
</organism>
<evidence type="ECO:0000313" key="2">
    <source>
        <dbReference type="Proteomes" id="UP000218432"/>
    </source>
</evidence>
<name>A0A1Y1BPE8_9BURK</name>
<reference evidence="1 2" key="1">
    <citation type="journal article" date="2017" name="Genome Announc.">
        <title>Complete Genome Sequence of Burkholderia stabilis FERMP-21014.</title>
        <authorList>
            <person name="Konishi K."/>
            <person name="Kumagai T."/>
            <person name="Sakasegawa S."/>
            <person name="Tamura T."/>
        </authorList>
    </citation>
    <scope>NUCLEOTIDE SEQUENCE [LARGE SCALE GENOMIC DNA]</scope>
    <source>
        <strain evidence="1 2">FERMP-21014</strain>
    </source>
</reference>
<accession>A0A1Y1BPE8</accession>
<dbReference type="InterPro" id="IPR046294">
    <property type="entry name" value="DUF6331"/>
</dbReference>
<proteinExistence type="predicted"/>
<dbReference type="Proteomes" id="UP000218432">
    <property type="component" value="Chromosome 2"/>
</dbReference>
<gene>
    <name evidence="1" type="ORF">BSFP_046010</name>
</gene>
<dbReference type="EMBL" id="AP018112">
    <property type="protein sequence ID" value="BAX61734.1"/>
    <property type="molecule type" value="Genomic_DNA"/>
</dbReference>
<dbReference type="Pfam" id="PF19856">
    <property type="entry name" value="DUF6331"/>
    <property type="match status" value="1"/>
</dbReference>
<protein>
    <submittedName>
        <fullName evidence="1">Uncharacterized protein</fullName>
    </submittedName>
</protein>
<dbReference type="RefSeq" id="WP_096474281.1">
    <property type="nucleotide sequence ID" value="NZ_AP018112.1"/>
</dbReference>
<dbReference type="AlphaFoldDB" id="A0A1Y1BPE8"/>
<sequence length="140" mass="15502">MNGKPHKDDISIGQDRWIEFGDLANGQGHAVAIDPYLAAVMPLIDALETYCVAACCGIDAFGFWPDETAVAVRTWHRDALARLADDLLSVRHAIEALPTDIVVSTRMNQYFRKAVMLELLAHLRTVVDDIRSKSNAPLQD</sequence>
<evidence type="ECO:0000313" key="1">
    <source>
        <dbReference type="EMBL" id="BAX61734.1"/>
    </source>
</evidence>